<dbReference type="PATRIC" id="fig|1107882.3.peg.5368"/>
<dbReference type="EMBL" id="AHAM01000245">
    <property type="protein sequence ID" value="EHK53946.1"/>
    <property type="molecule type" value="Genomic_DNA"/>
</dbReference>
<feature type="chain" id="PRO_5003534237" evidence="1">
    <location>
        <begin position="20"/>
        <end position="145"/>
    </location>
</feature>
<sequence>MKRASIATVLLCSIVPAKAEGGLAAKWVGPDLASIVSGKSDIVTLYADRQAVVVDYVMAMRRYEVPPGPWTWVGANGDSVRRIGNDVFRVFLGNYAGNWFTELECIALEWPMFLCSDGKERKMSAPDPSTMIFDGVEYKRLSPSK</sequence>
<organism evidence="2 3">
    <name type="scientific">Mesorhizobium alhagi CCNWXJ12-2</name>
    <dbReference type="NCBI Taxonomy" id="1107882"/>
    <lineage>
        <taxon>Bacteria</taxon>
        <taxon>Pseudomonadati</taxon>
        <taxon>Pseudomonadota</taxon>
        <taxon>Alphaproteobacteria</taxon>
        <taxon>Hyphomicrobiales</taxon>
        <taxon>Phyllobacteriaceae</taxon>
        <taxon>Allomesorhizobium</taxon>
    </lineage>
</organism>
<gene>
    <name evidence="2" type="ORF">MAXJ12_27753</name>
</gene>
<keyword evidence="1" id="KW-0732">Signal</keyword>
<keyword evidence="3" id="KW-1185">Reference proteome</keyword>
<dbReference type="OrthoDB" id="8114916at2"/>
<reference evidence="2 3" key="1">
    <citation type="journal article" date="2012" name="J. Bacteriol.">
        <title>Draft Genome Sequence of Mesorhizobium alhagi CCNWXJ12-2T, a Novel Salt-Resistant Species Isolated from the Desert of Northwestern China.</title>
        <authorList>
            <person name="Zhou M."/>
            <person name="Chen W."/>
            <person name="Chen H."/>
            <person name="Wei G."/>
        </authorList>
    </citation>
    <scope>NUCLEOTIDE SEQUENCE [LARGE SCALE GENOMIC DNA]</scope>
    <source>
        <strain evidence="2 3">CCNWXJ12-2</strain>
    </source>
</reference>
<dbReference type="AlphaFoldDB" id="H0HZB4"/>
<proteinExistence type="predicted"/>
<feature type="signal peptide" evidence="1">
    <location>
        <begin position="1"/>
        <end position="19"/>
    </location>
</feature>
<name>H0HZB4_9HYPH</name>
<evidence type="ECO:0000313" key="3">
    <source>
        <dbReference type="Proteomes" id="UP000003250"/>
    </source>
</evidence>
<evidence type="ECO:0000256" key="1">
    <source>
        <dbReference type="SAM" id="SignalP"/>
    </source>
</evidence>
<dbReference type="RefSeq" id="WP_008839121.1">
    <property type="nucleotide sequence ID" value="NZ_AHAM01000245.1"/>
</dbReference>
<protein>
    <submittedName>
        <fullName evidence="2">Uncharacterized protein</fullName>
    </submittedName>
</protein>
<dbReference type="Proteomes" id="UP000003250">
    <property type="component" value="Unassembled WGS sequence"/>
</dbReference>
<accession>H0HZB4</accession>
<evidence type="ECO:0000313" key="2">
    <source>
        <dbReference type="EMBL" id="EHK53946.1"/>
    </source>
</evidence>